<dbReference type="PANTHER" id="PTHR47642">
    <property type="entry name" value="ATP-DEPENDENT DNA HELICASE"/>
    <property type="match status" value="1"/>
</dbReference>
<feature type="compositionally biased region" description="Low complexity" evidence="1">
    <location>
        <begin position="286"/>
        <end position="319"/>
    </location>
</feature>
<dbReference type="InterPro" id="IPR051055">
    <property type="entry name" value="PIF1_helicase"/>
</dbReference>
<feature type="compositionally biased region" description="Polar residues" evidence="1">
    <location>
        <begin position="434"/>
        <end position="455"/>
    </location>
</feature>
<dbReference type="Pfam" id="PF13604">
    <property type="entry name" value="AAA_30"/>
    <property type="match status" value="1"/>
</dbReference>
<keyword evidence="3" id="KW-1185">Reference proteome</keyword>
<evidence type="ECO:0000313" key="3">
    <source>
        <dbReference type="Proteomes" id="UP000218209"/>
    </source>
</evidence>
<dbReference type="EMBL" id="KV918816">
    <property type="protein sequence ID" value="OSX78272.1"/>
    <property type="molecule type" value="Genomic_DNA"/>
</dbReference>
<dbReference type="PANTHER" id="PTHR47642:SF5">
    <property type="entry name" value="ATP-DEPENDENT DNA HELICASE"/>
    <property type="match status" value="1"/>
</dbReference>
<reference evidence="2 3" key="1">
    <citation type="submission" date="2017-03" db="EMBL/GenBank/DDBJ databases">
        <title>WGS assembly of Porphyra umbilicalis.</title>
        <authorList>
            <person name="Brawley S.H."/>
            <person name="Blouin N.A."/>
            <person name="Ficko-Blean E."/>
            <person name="Wheeler G.L."/>
            <person name="Lohr M."/>
            <person name="Goodson H.V."/>
            <person name="Jenkins J.W."/>
            <person name="Blaby-Haas C.E."/>
            <person name="Helliwell K.E."/>
            <person name="Chan C."/>
            <person name="Marriage T."/>
            <person name="Bhattacharya D."/>
            <person name="Klein A.S."/>
            <person name="Badis Y."/>
            <person name="Brodie J."/>
            <person name="Cao Y."/>
            <person name="Collen J."/>
            <person name="Dittami S.M."/>
            <person name="Gachon C.M."/>
            <person name="Green B.R."/>
            <person name="Karpowicz S."/>
            <person name="Kim J.W."/>
            <person name="Kudahl U."/>
            <person name="Lin S."/>
            <person name="Michel G."/>
            <person name="Mittag M."/>
            <person name="Olson B.J."/>
            <person name="Pangilinan J."/>
            <person name="Peng Y."/>
            <person name="Qiu H."/>
            <person name="Shu S."/>
            <person name="Singer J.T."/>
            <person name="Smith A.G."/>
            <person name="Sprecher B.N."/>
            <person name="Wagner V."/>
            <person name="Wang W."/>
            <person name="Wang Z.-Y."/>
            <person name="Yan J."/>
            <person name="Yarish C."/>
            <person name="Zoeuner-Riek S."/>
            <person name="Zhuang Y."/>
            <person name="Zou Y."/>
            <person name="Lindquist E.A."/>
            <person name="Grimwood J."/>
            <person name="Barry K."/>
            <person name="Rokhsar D.S."/>
            <person name="Schmutz J."/>
            <person name="Stiller J.W."/>
            <person name="Grossman A.R."/>
            <person name="Prochnik S.E."/>
        </authorList>
    </citation>
    <scope>NUCLEOTIDE SEQUENCE [LARGE SCALE GENOMIC DNA]</scope>
    <source>
        <strain evidence="2">4086291</strain>
    </source>
</reference>
<protein>
    <recommendedName>
        <fullName evidence="4">AAA+ ATPase domain-containing protein</fullName>
    </recommendedName>
</protein>
<dbReference type="OrthoDB" id="432234at2759"/>
<evidence type="ECO:0000256" key="1">
    <source>
        <dbReference type="SAM" id="MobiDB-lite"/>
    </source>
</evidence>
<gene>
    <name evidence="2" type="ORF">BU14_0113s0016</name>
</gene>
<dbReference type="InterPro" id="IPR027417">
    <property type="entry name" value="P-loop_NTPase"/>
</dbReference>
<evidence type="ECO:0000313" key="2">
    <source>
        <dbReference type="EMBL" id="OSX78272.1"/>
    </source>
</evidence>
<name>A0A1X6PBN0_PORUM</name>
<dbReference type="AlphaFoldDB" id="A0A1X6PBN0"/>
<feature type="region of interest" description="Disordered" evidence="1">
    <location>
        <begin position="398"/>
        <end position="458"/>
    </location>
</feature>
<evidence type="ECO:0008006" key="4">
    <source>
        <dbReference type="Google" id="ProtNLM"/>
    </source>
</evidence>
<accession>A0A1X6PBN0</accession>
<dbReference type="Gene3D" id="3.40.50.300">
    <property type="entry name" value="P-loop containing nucleotide triphosphate hydrolases"/>
    <property type="match status" value="1"/>
</dbReference>
<sequence>MTVIGVISRASSVLFSAADEAAFARRLHFLGVDDAMVTRPFATSAAAMCWLTDPLTNDVVVNCCSTELLRPSLGSPPAGWLAVVTGGSRCCFDVGRGGMSAVLQLLSGTASSLTIVRKFNHIHDAHGWVNSVAASDLFEVLLAVFPAADDGGHVAPPGVPRLCAPPPVFRPRAPLGLTGACSVSSQTVHLATPGFAPPAGVVSVVPRGVPAQPSTDSEVVLLSPVLSVDKDTASSLSVADSDEVVDLTAHYIFDDLLLAASGCDTPDSRAPRAHGAAPSLLRGMRAPPATATTAPRQQSMTSKSGAAAAAPTTSRPAAPRVGSAAAHPGGVLPGLRMSRKRANVSDPASLAQKRYKAMINGGFLGGSAGTSASPMGSPPSTYSAPWVRGLGAAARRPAEASAAGLGGQPSDSVWSGQGSRRRAVSGGSSGRADPSTSSRALTGTASPAVVTSTAGPGSALMQAPMPEVSVEAPAVDGLSSRAELGKEAPKVRAGPLGLLARVDNWEEVFLRLHARNKSTFITGGPGVGKSTFLRRFSALLRLHWRAQEEVIVVGPTGSSAKTCEGQTYHSFFGFGHQYMPGHSNAAAEAAHLLQQKRWGPIARRLSLFRVLLLDEISMVPAATLDTMRELLLQCQPANAPQCVFYAFGDFLQLRPPYGGLAFTSSCWRELFGYKMLELTWVRRQTEQDYIAAIQDARFGLCSARFARLMHERCVSGAAYAEIETSVLHLVPRHKDVTAHNTKCLSRLAGSNRPADFLCEDSLEVDTDRDPSLRAPDLRRITAETRAAALMECVAPRRVQHCLHARVMFTSNCKMSLGLFHGSIGRIVAYLPNGYPVCRFENHFMPEGVSRGTDGLRDAGVGWTEVECAPVKFKSRVLSVTGALAVRLQVPFVLGWAITVHRSQSLTLSEAVLDLCEAFEDGMVHTAVSRVADKHRMYVKTFSPTRMLADVAAVRYYMECPRL</sequence>
<dbReference type="Proteomes" id="UP000218209">
    <property type="component" value="Unassembled WGS sequence"/>
</dbReference>
<dbReference type="SUPFAM" id="SSF52540">
    <property type="entry name" value="P-loop containing nucleoside triphosphate hydrolases"/>
    <property type="match status" value="2"/>
</dbReference>
<feature type="region of interest" description="Disordered" evidence="1">
    <location>
        <begin position="265"/>
        <end position="349"/>
    </location>
</feature>
<proteinExistence type="predicted"/>
<organism evidence="2 3">
    <name type="scientific">Porphyra umbilicalis</name>
    <name type="common">Purple laver</name>
    <name type="synonym">Red alga</name>
    <dbReference type="NCBI Taxonomy" id="2786"/>
    <lineage>
        <taxon>Eukaryota</taxon>
        <taxon>Rhodophyta</taxon>
        <taxon>Bangiophyceae</taxon>
        <taxon>Bangiales</taxon>
        <taxon>Bangiaceae</taxon>
        <taxon>Porphyra</taxon>
    </lineage>
</organism>